<feature type="domain" description="RRM" evidence="3">
    <location>
        <begin position="249"/>
        <end position="354"/>
    </location>
</feature>
<feature type="region of interest" description="Disordered" evidence="2">
    <location>
        <begin position="81"/>
        <end position="106"/>
    </location>
</feature>
<keyword evidence="5" id="KW-1185">Reference proteome</keyword>
<dbReference type="InterPro" id="IPR000504">
    <property type="entry name" value="RRM_dom"/>
</dbReference>
<organism evidence="4 5">
    <name type="scientific">Rhynchosporium graminicola</name>
    <dbReference type="NCBI Taxonomy" id="2792576"/>
    <lineage>
        <taxon>Eukaryota</taxon>
        <taxon>Fungi</taxon>
        <taxon>Dikarya</taxon>
        <taxon>Ascomycota</taxon>
        <taxon>Pezizomycotina</taxon>
        <taxon>Leotiomycetes</taxon>
        <taxon>Helotiales</taxon>
        <taxon>Ploettnerulaceae</taxon>
        <taxon>Rhynchosporium</taxon>
    </lineage>
</organism>
<sequence length="492" mass="54655">MAGNTTDKKLEVFARNQQPDGSGLAIIHAYVYPGQTSTSGWVSVQGFQDFRKAVHHMNHSAMEDSPRASRTLQADGRNEEKPVMLGESFPATPSSPRSNKQQIPSWQPQTLYTQSANPHDWHIDWPLQLTPVSCSTPMSSAFSDISYHQERSPHQIPLQNSGGFAPHYDYLRCAQPGIILSQISSPSSPNTPIPQHVYIFPVAQQHKPMLQLFTPHPPHMVAINQPQSFMFPPPTSTCSSSRVTRPEARRIIITGLPPTSTEKDLQELIQSASSTVTPTLGTVPNPSQGLRTHDGPDGTRHYLQHLELVRHVNGTPKGHAFAVLESYATAKPTIDALNGISWRGRRLRARFAKEGVESRNRGVRQDRRSEAVFNRWQMEFEARASGAASDSGEKYDLRSMSQGPLYQYTGKDNATEYHYPVAQISNIQTDYRDDSASYSSSLASQSKREENMSSVSSLSFEGDEEILDIVTEDVRSPTPVVVDGSSFGKMRR</sequence>
<reference evidence="5" key="1">
    <citation type="submission" date="2016-03" db="EMBL/GenBank/DDBJ databases">
        <authorList>
            <person name="Ploux O."/>
        </authorList>
    </citation>
    <scope>NUCLEOTIDE SEQUENCE [LARGE SCALE GENOMIC DNA]</scope>
    <source>
        <strain evidence="5">UK7</strain>
    </source>
</reference>
<dbReference type="CDD" id="cd00590">
    <property type="entry name" value="RRM_SF"/>
    <property type="match status" value="1"/>
</dbReference>
<dbReference type="PROSITE" id="PS50102">
    <property type="entry name" value="RRM"/>
    <property type="match status" value="1"/>
</dbReference>
<dbReference type="Proteomes" id="UP000178129">
    <property type="component" value="Unassembled WGS sequence"/>
</dbReference>
<evidence type="ECO:0000256" key="1">
    <source>
        <dbReference type="PROSITE-ProRule" id="PRU00176"/>
    </source>
</evidence>
<dbReference type="Gene3D" id="3.30.70.330">
    <property type="match status" value="1"/>
</dbReference>
<name>A0A1E1LEY1_9HELO</name>
<gene>
    <name evidence="4" type="ORF">RCO7_11415</name>
</gene>
<evidence type="ECO:0000256" key="2">
    <source>
        <dbReference type="SAM" id="MobiDB-lite"/>
    </source>
</evidence>
<evidence type="ECO:0000313" key="4">
    <source>
        <dbReference type="EMBL" id="CZT09098.1"/>
    </source>
</evidence>
<feature type="region of interest" description="Disordered" evidence="2">
    <location>
        <begin position="438"/>
        <end position="459"/>
    </location>
</feature>
<dbReference type="STRING" id="914237.A0A1E1LEY1"/>
<proteinExistence type="predicted"/>
<evidence type="ECO:0000313" key="5">
    <source>
        <dbReference type="Proteomes" id="UP000178129"/>
    </source>
</evidence>
<protein>
    <recommendedName>
        <fullName evidence="3">RRM domain-containing protein</fullName>
    </recommendedName>
</protein>
<dbReference type="InterPro" id="IPR035979">
    <property type="entry name" value="RBD_domain_sf"/>
</dbReference>
<feature type="compositionally biased region" description="Polar residues" evidence="2">
    <location>
        <begin position="91"/>
        <end position="106"/>
    </location>
</feature>
<dbReference type="InParanoid" id="A0A1E1LEY1"/>
<evidence type="ECO:0000259" key="3">
    <source>
        <dbReference type="PROSITE" id="PS50102"/>
    </source>
</evidence>
<dbReference type="GO" id="GO:0003723">
    <property type="term" value="F:RNA binding"/>
    <property type="evidence" value="ECO:0007669"/>
    <property type="project" value="UniProtKB-UniRule"/>
</dbReference>
<dbReference type="SUPFAM" id="SSF54928">
    <property type="entry name" value="RNA-binding domain, RBD"/>
    <property type="match status" value="1"/>
</dbReference>
<accession>A0A1E1LEY1</accession>
<dbReference type="EMBL" id="FJUW01000048">
    <property type="protein sequence ID" value="CZT09098.1"/>
    <property type="molecule type" value="Genomic_DNA"/>
</dbReference>
<comment type="caution">
    <text evidence="4">The sequence shown here is derived from an EMBL/GenBank/DDBJ whole genome shotgun (WGS) entry which is preliminary data.</text>
</comment>
<dbReference type="AlphaFoldDB" id="A0A1E1LEY1"/>
<dbReference type="InterPro" id="IPR012677">
    <property type="entry name" value="Nucleotide-bd_a/b_plait_sf"/>
</dbReference>
<keyword evidence="1" id="KW-0694">RNA-binding</keyword>